<keyword evidence="2" id="KW-1185">Reference proteome</keyword>
<protein>
    <submittedName>
        <fullName evidence="1">Uncharacterized protein</fullName>
    </submittedName>
</protein>
<accession>A0AAN7UV34</accession>
<sequence length="151" mass="17670">MRKDLGQRLEAHFTENRIHHDEKSDSYRYRNPYESAPVKCRGRIWCKVPQEYTQYYSEKDPDCEESVKVAERFKGRLLPSSQGEVLRSVIPALGVRHIRIKSARLFTIRLSHVHPRYARIEITACLVGHCTFEAAKGSRSKVVCRRDFVKH</sequence>
<reference evidence="1 2" key="1">
    <citation type="submission" date="2023-10" db="EMBL/GenBank/DDBJ databases">
        <title>Draft genome sequence of Xylaria bambusicola isolate GMP-LS, the root and basal stem rot pathogen of sugarcane in Indonesia.</title>
        <authorList>
            <person name="Selvaraj P."/>
            <person name="Muralishankar V."/>
            <person name="Muruganantham S."/>
            <person name="Sp S."/>
            <person name="Haryani S."/>
            <person name="Lau K.J.X."/>
            <person name="Naqvi N.I."/>
        </authorList>
    </citation>
    <scope>NUCLEOTIDE SEQUENCE [LARGE SCALE GENOMIC DNA]</scope>
    <source>
        <strain evidence="1">GMP-LS</strain>
    </source>
</reference>
<proteinExistence type="predicted"/>
<gene>
    <name evidence="1" type="ORF">RRF57_010492</name>
</gene>
<comment type="caution">
    <text evidence="1">The sequence shown here is derived from an EMBL/GenBank/DDBJ whole genome shotgun (WGS) entry which is preliminary data.</text>
</comment>
<dbReference type="EMBL" id="JAWHQM010000044">
    <property type="protein sequence ID" value="KAK5634779.1"/>
    <property type="molecule type" value="Genomic_DNA"/>
</dbReference>
<dbReference type="AlphaFoldDB" id="A0AAN7UV34"/>
<evidence type="ECO:0000313" key="2">
    <source>
        <dbReference type="Proteomes" id="UP001305414"/>
    </source>
</evidence>
<evidence type="ECO:0000313" key="1">
    <source>
        <dbReference type="EMBL" id="KAK5634779.1"/>
    </source>
</evidence>
<dbReference type="Proteomes" id="UP001305414">
    <property type="component" value="Unassembled WGS sequence"/>
</dbReference>
<organism evidence="1 2">
    <name type="scientific">Xylaria bambusicola</name>
    <dbReference type="NCBI Taxonomy" id="326684"/>
    <lineage>
        <taxon>Eukaryota</taxon>
        <taxon>Fungi</taxon>
        <taxon>Dikarya</taxon>
        <taxon>Ascomycota</taxon>
        <taxon>Pezizomycotina</taxon>
        <taxon>Sordariomycetes</taxon>
        <taxon>Xylariomycetidae</taxon>
        <taxon>Xylariales</taxon>
        <taxon>Xylariaceae</taxon>
        <taxon>Xylaria</taxon>
    </lineage>
</organism>
<name>A0AAN7UV34_9PEZI</name>